<keyword evidence="2 7" id="KW-0349">Heme</keyword>
<dbReference type="Proteomes" id="UP000335415">
    <property type="component" value="Unassembled WGS sequence"/>
</dbReference>
<organism evidence="9 10">
    <name type="scientific">Affinibrenneria salicis</name>
    <dbReference type="NCBI Taxonomy" id="2590031"/>
    <lineage>
        <taxon>Bacteria</taxon>
        <taxon>Pseudomonadati</taxon>
        <taxon>Pseudomonadota</taxon>
        <taxon>Gammaproteobacteria</taxon>
        <taxon>Enterobacterales</taxon>
        <taxon>Pectobacteriaceae</taxon>
        <taxon>Affinibrenneria</taxon>
    </lineage>
</organism>
<evidence type="ECO:0000256" key="5">
    <source>
        <dbReference type="ARBA" id="ARBA00022748"/>
    </source>
</evidence>
<dbReference type="InterPro" id="IPR005616">
    <property type="entry name" value="CcmH/CycL/Ccl2/NrfF_N"/>
</dbReference>
<evidence type="ECO:0000259" key="8">
    <source>
        <dbReference type="Pfam" id="PF03918"/>
    </source>
</evidence>
<evidence type="ECO:0000256" key="4">
    <source>
        <dbReference type="ARBA" id="ARBA00022729"/>
    </source>
</evidence>
<dbReference type="Pfam" id="PF03918">
    <property type="entry name" value="CcmH"/>
    <property type="match status" value="1"/>
</dbReference>
<keyword evidence="10" id="KW-1185">Reference proteome</keyword>
<evidence type="ECO:0000313" key="10">
    <source>
        <dbReference type="Proteomes" id="UP000335415"/>
    </source>
</evidence>
<dbReference type="InterPro" id="IPR051263">
    <property type="entry name" value="C-type_cytochrome_biogenesis"/>
</dbReference>
<reference evidence="9 10" key="1">
    <citation type="submission" date="2019-09" db="EMBL/GenBank/DDBJ databases">
        <authorList>
            <person name="Li Y."/>
        </authorList>
    </citation>
    <scope>NUCLEOTIDE SEQUENCE [LARGE SCALE GENOMIC DNA]</scope>
    <source>
        <strain evidence="9 10">L3-3HA</strain>
    </source>
</reference>
<dbReference type="GO" id="GO:0046872">
    <property type="term" value="F:metal ion binding"/>
    <property type="evidence" value="ECO:0007669"/>
    <property type="project" value="UniProtKB-KW"/>
</dbReference>
<evidence type="ECO:0000256" key="6">
    <source>
        <dbReference type="ARBA" id="ARBA00023004"/>
    </source>
</evidence>
<comment type="function">
    <text evidence="7">Possible subunit of a heme lyase.</text>
</comment>
<dbReference type="AlphaFoldDB" id="A0A5J5FUA3"/>
<dbReference type="GO" id="GO:0005886">
    <property type="term" value="C:plasma membrane"/>
    <property type="evidence" value="ECO:0007669"/>
    <property type="project" value="TreeGrafter"/>
</dbReference>
<proteinExistence type="inferred from homology"/>
<keyword evidence="4 7" id="KW-0732">Signal</keyword>
<keyword evidence="7" id="KW-1133">Transmembrane helix</keyword>
<name>A0A5J5FUA3_9GAMM</name>
<evidence type="ECO:0000256" key="7">
    <source>
        <dbReference type="RuleBase" id="RU364112"/>
    </source>
</evidence>
<dbReference type="PANTHER" id="PTHR47870:SF1">
    <property type="entry name" value="CYTOCHROME C-TYPE BIOGENESIS PROTEIN CCMH"/>
    <property type="match status" value="1"/>
</dbReference>
<evidence type="ECO:0000256" key="2">
    <source>
        <dbReference type="ARBA" id="ARBA00022617"/>
    </source>
</evidence>
<dbReference type="OrthoDB" id="9804975at2"/>
<dbReference type="CDD" id="cd16378">
    <property type="entry name" value="CcmH_N"/>
    <property type="match status" value="1"/>
</dbReference>
<feature type="transmembrane region" description="Helical" evidence="7">
    <location>
        <begin position="105"/>
        <end position="123"/>
    </location>
</feature>
<evidence type="ECO:0000313" key="9">
    <source>
        <dbReference type="EMBL" id="KAA8996942.1"/>
    </source>
</evidence>
<evidence type="ECO:0000256" key="1">
    <source>
        <dbReference type="ARBA" id="ARBA00010342"/>
    </source>
</evidence>
<gene>
    <name evidence="9" type="ORF">FJU30_20010</name>
</gene>
<dbReference type="PANTHER" id="PTHR47870">
    <property type="entry name" value="CYTOCHROME C-TYPE BIOGENESIS PROTEIN CCMH"/>
    <property type="match status" value="1"/>
</dbReference>
<comment type="caution">
    <text evidence="9">The sequence shown here is derived from an EMBL/GenBank/DDBJ whole genome shotgun (WGS) entry which is preliminary data.</text>
</comment>
<keyword evidence="5" id="KW-0201">Cytochrome c-type biogenesis</keyword>
<evidence type="ECO:0000256" key="3">
    <source>
        <dbReference type="ARBA" id="ARBA00022723"/>
    </source>
</evidence>
<feature type="domain" description="CcmH/CycL/Ccl2/NrfF N-terminal" evidence="8">
    <location>
        <begin position="9"/>
        <end position="145"/>
    </location>
</feature>
<keyword evidence="6 7" id="KW-0408">Iron</keyword>
<keyword evidence="7" id="KW-0812">Transmembrane</keyword>
<dbReference type="EMBL" id="VYKJ01000012">
    <property type="protein sequence ID" value="KAA8996942.1"/>
    <property type="molecule type" value="Genomic_DNA"/>
</dbReference>
<dbReference type="GO" id="GO:0017004">
    <property type="term" value="P:cytochrome complex assembly"/>
    <property type="evidence" value="ECO:0007669"/>
    <property type="project" value="UniProtKB-KW"/>
</dbReference>
<sequence>MKRIMLACLLLCAACGARAQQPAQEYAFDSQQQEQAFLHITGQLRCPKCQNSSISDSSADIARDMRAKVYQLMRQGKSQQEIIDYMVARYGYFVTWEPPVTPVTLILWFGPLALLCVGAGVIIRRARMRPAALTAHERRRLAQILPPTGGERDDESSGGRSR</sequence>
<dbReference type="RefSeq" id="WP_150436742.1">
    <property type="nucleotide sequence ID" value="NZ_VYKJ01000012.1"/>
</dbReference>
<dbReference type="Gene3D" id="1.10.8.640">
    <property type="entry name" value="Cytochrome C biogenesis protein"/>
    <property type="match status" value="1"/>
</dbReference>
<keyword evidence="7" id="KW-0472">Membrane</keyword>
<dbReference type="FunFam" id="1.10.8.640:FF:000001">
    <property type="entry name" value="Cytochrome c-type biogenesis protein"/>
    <property type="match status" value="1"/>
</dbReference>
<protein>
    <recommendedName>
        <fullName evidence="7">Cytochrome c-type biogenesis protein</fullName>
    </recommendedName>
</protein>
<accession>A0A5J5FUA3</accession>
<dbReference type="InterPro" id="IPR038297">
    <property type="entry name" value="CcmH/CycL/NrfF/Ccl2_sf"/>
</dbReference>
<comment type="similarity">
    <text evidence="1 7">Belongs to the CcmH/CycL/Ccl2/NrfF family.</text>
</comment>
<keyword evidence="3 7" id="KW-0479">Metal-binding</keyword>
<feature type="chain" id="PRO_5023976269" description="Cytochrome c-type biogenesis protein" evidence="7">
    <location>
        <begin position="20"/>
        <end position="162"/>
    </location>
</feature>
<feature type="signal peptide" evidence="7">
    <location>
        <begin position="1"/>
        <end position="19"/>
    </location>
</feature>